<dbReference type="Gene3D" id="1.10.10.2120">
    <property type="match status" value="1"/>
</dbReference>
<evidence type="ECO:0000259" key="1">
    <source>
        <dbReference type="Pfam" id="PF03417"/>
    </source>
</evidence>
<dbReference type="PANTHER" id="PTHR34180">
    <property type="entry name" value="PEPTIDASE C45"/>
    <property type="match status" value="1"/>
</dbReference>
<sequence>MTGCGPSAPPTVDVLTLSGSYGDMGTAYGAAKRDAIGKNYASYARSFRDSAGLTDTDIQRWGNHFRRLVSVYSSDIDAMLTAMADAAGISAEQAYALNSRTELLYGSGYHEEGCTSLAVLGSRTASGSTLLAQNWDWRLDQGPLSFVMVTQDLEGHNVVTLCEAGMLAKAGMNSAGIGVCSNMLVSDRDGAGAGIPYHILLRGVLQATNLSDAIEAVTRSARISSGNFLIAARGGEAIDVEFAPDDFGWLLPHDGLIAHANHFESGLSVKDLRRNVSPLTLIRSGRVRHLLEDQLRARQVSVRDVQTVLTDHLSHPKSICRHPAVSDDPLEQGASLFSVLMDMEAGRMVINPYPVCESTPYTIDLTDLESRSVEQEQA</sequence>
<name>A0A378T7N4_9MYCO</name>
<dbReference type="AlphaFoldDB" id="A0A378T7N4"/>
<dbReference type="InterPro" id="IPR005079">
    <property type="entry name" value="Peptidase_C45_hydrolase"/>
</dbReference>
<dbReference type="NCBIfam" id="NF040521">
    <property type="entry name" value="C45_proenzyme"/>
    <property type="match status" value="1"/>
</dbReference>
<protein>
    <submittedName>
        <fullName evidence="2">Peptidase C45 acyl-coenzyme A:6-aminopenicillanic acid acyl-transferase</fullName>
    </submittedName>
</protein>
<dbReference type="Gene3D" id="3.60.60.10">
    <property type="entry name" value="Penicillin V Acylase, Chain A"/>
    <property type="match status" value="1"/>
</dbReference>
<proteinExistence type="predicted"/>
<dbReference type="Proteomes" id="UP000254978">
    <property type="component" value="Unassembled WGS sequence"/>
</dbReference>
<feature type="domain" description="Peptidase C45 hydrolase" evidence="1">
    <location>
        <begin position="126"/>
        <end position="347"/>
    </location>
</feature>
<evidence type="ECO:0000313" key="2">
    <source>
        <dbReference type="EMBL" id="STZ56640.1"/>
    </source>
</evidence>
<dbReference type="InterPro" id="IPR047794">
    <property type="entry name" value="C45_proenzyme-like"/>
</dbReference>
<gene>
    <name evidence="2" type="ORF">NCTC10821_00133</name>
</gene>
<keyword evidence="3" id="KW-1185">Reference proteome</keyword>
<dbReference type="GO" id="GO:0016740">
    <property type="term" value="F:transferase activity"/>
    <property type="evidence" value="ECO:0007669"/>
    <property type="project" value="UniProtKB-KW"/>
</dbReference>
<accession>A0A378T7N4</accession>
<evidence type="ECO:0000313" key="3">
    <source>
        <dbReference type="Proteomes" id="UP000254978"/>
    </source>
</evidence>
<dbReference type="RefSeq" id="WP_264035982.1">
    <property type="nucleotide sequence ID" value="NZ_AP022600.1"/>
</dbReference>
<dbReference type="InterPro" id="IPR047801">
    <property type="entry name" value="Peptidase_C45"/>
</dbReference>
<dbReference type="PANTHER" id="PTHR34180:SF1">
    <property type="entry name" value="BETA-ALANYL-DOPAMINE_CARCININE HYDROLASE"/>
    <property type="match status" value="1"/>
</dbReference>
<dbReference type="Pfam" id="PF03417">
    <property type="entry name" value="AAT"/>
    <property type="match status" value="1"/>
</dbReference>
<keyword evidence="2" id="KW-0808">Transferase</keyword>
<dbReference type="EMBL" id="UGQT01000001">
    <property type="protein sequence ID" value="STZ56640.1"/>
    <property type="molecule type" value="Genomic_DNA"/>
</dbReference>
<organism evidence="2 3">
    <name type="scientific">Mycolicibacterium tokaiense</name>
    <dbReference type="NCBI Taxonomy" id="39695"/>
    <lineage>
        <taxon>Bacteria</taxon>
        <taxon>Bacillati</taxon>
        <taxon>Actinomycetota</taxon>
        <taxon>Actinomycetes</taxon>
        <taxon>Mycobacteriales</taxon>
        <taxon>Mycobacteriaceae</taxon>
        <taxon>Mycolicibacterium</taxon>
    </lineage>
</organism>
<reference evidence="2 3" key="1">
    <citation type="submission" date="2018-06" db="EMBL/GenBank/DDBJ databases">
        <authorList>
            <consortium name="Pathogen Informatics"/>
            <person name="Doyle S."/>
        </authorList>
    </citation>
    <scope>NUCLEOTIDE SEQUENCE [LARGE SCALE GENOMIC DNA]</scope>
    <source>
        <strain evidence="2 3">NCTC10821</strain>
    </source>
</reference>